<dbReference type="AlphaFoldDB" id="A0A545T935"/>
<proteinExistence type="inferred from homology"/>
<keyword evidence="5" id="KW-0408">Iron</keyword>
<dbReference type="PANTHER" id="PTHR47366">
    <property type="entry name" value="TWO-ON-TWO HEMOGLOBIN-3"/>
    <property type="match status" value="1"/>
</dbReference>
<name>A0A545T935_9GAMM</name>
<comment type="cofactor">
    <cofactor evidence="1">
        <name>heme</name>
        <dbReference type="ChEBI" id="CHEBI:30413"/>
    </cofactor>
</comment>
<sequence length="141" mass="16366">MNLQFGVEDASYQAAGQQAGISQLVSDFYRLMDSQPEYRQLRNLHTTDLQQSEDKLAVFLTGWLGGPRLYREKYGPISIPIVHQHLNITRDTLEQWMSCMIQAIKLQDYSDEFSDYLITQLRVPAERILMVIEARKPTNQE</sequence>
<reference evidence="7 8" key="1">
    <citation type="submission" date="2019-06" db="EMBL/GenBank/DDBJ databases">
        <title>Draft genome of Aliikangiella marina GYP-15.</title>
        <authorList>
            <person name="Wang G."/>
        </authorList>
    </citation>
    <scope>NUCLEOTIDE SEQUENCE [LARGE SCALE GENOMIC DNA]</scope>
    <source>
        <strain evidence="7 8">GYP-15</strain>
    </source>
</reference>
<organism evidence="7 8">
    <name type="scientific">Aliikangiella marina</name>
    <dbReference type="NCBI Taxonomy" id="1712262"/>
    <lineage>
        <taxon>Bacteria</taxon>
        <taxon>Pseudomonadati</taxon>
        <taxon>Pseudomonadota</taxon>
        <taxon>Gammaproteobacteria</taxon>
        <taxon>Oceanospirillales</taxon>
        <taxon>Pleioneaceae</taxon>
        <taxon>Aliikangiella</taxon>
    </lineage>
</organism>
<keyword evidence="3" id="KW-0349">Heme</keyword>
<dbReference type="Gene3D" id="1.10.490.10">
    <property type="entry name" value="Globins"/>
    <property type="match status" value="1"/>
</dbReference>
<dbReference type="RefSeq" id="WP_142942406.1">
    <property type="nucleotide sequence ID" value="NZ_VIKR01000003.1"/>
</dbReference>
<keyword evidence="4" id="KW-0479">Metal-binding</keyword>
<dbReference type="GO" id="GO:0005344">
    <property type="term" value="F:oxygen carrier activity"/>
    <property type="evidence" value="ECO:0007669"/>
    <property type="project" value="InterPro"/>
</dbReference>
<dbReference type="Proteomes" id="UP000317839">
    <property type="component" value="Unassembled WGS sequence"/>
</dbReference>
<dbReference type="PROSITE" id="PS01213">
    <property type="entry name" value="GLOBIN_FAM_2"/>
    <property type="match status" value="1"/>
</dbReference>
<dbReference type="SUPFAM" id="SSF46458">
    <property type="entry name" value="Globin-like"/>
    <property type="match status" value="1"/>
</dbReference>
<comment type="caution">
    <text evidence="7">The sequence shown here is derived from an EMBL/GenBank/DDBJ whole genome shotgun (WGS) entry which is preliminary data.</text>
</comment>
<evidence type="ECO:0000256" key="5">
    <source>
        <dbReference type="ARBA" id="ARBA00023004"/>
    </source>
</evidence>
<evidence type="ECO:0000256" key="6">
    <source>
        <dbReference type="ARBA" id="ARBA00034496"/>
    </source>
</evidence>
<evidence type="ECO:0000256" key="1">
    <source>
        <dbReference type="ARBA" id="ARBA00001971"/>
    </source>
</evidence>
<dbReference type="InterPro" id="IPR019795">
    <property type="entry name" value="Globin_bac-like_CS"/>
</dbReference>
<dbReference type="InterPro" id="IPR009050">
    <property type="entry name" value="Globin-like_sf"/>
</dbReference>
<dbReference type="GO" id="GO:0046872">
    <property type="term" value="F:metal ion binding"/>
    <property type="evidence" value="ECO:0007669"/>
    <property type="project" value="UniProtKB-KW"/>
</dbReference>
<accession>A0A545T935</accession>
<evidence type="ECO:0000313" key="8">
    <source>
        <dbReference type="Proteomes" id="UP000317839"/>
    </source>
</evidence>
<dbReference type="GO" id="GO:0020037">
    <property type="term" value="F:heme binding"/>
    <property type="evidence" value="ECO:0007669"/>
    <property type="project" value="InterPro"/>
</dbReference>
<comment type="similarity">
    <text evidence="6">Belongs to the truncated hemoglobin family. Group II subfamily.</text>
</comment>
<dbReference type="InterPro" id="IPR012292">
    <property type="entry name" value="Globin/Proto"/>
</dbReference>
<evidence type="ECO:0000256" key="4">
    <source>
        <dbReference type="ARBA" id="ARBA00022723"/>
    </source>
</evidence>
<dbReference type="Pfam" id="PF01152">
    <property type="entry name" value="Bac_globin"/>
    <property type="match status" value="1"/>
</dbReference>
<evidence type="ECO:0000256" key="3">
    <source>
        <dbReference type="ARBA" id="ARBA00022617"/>
    </source>
</evidence>
<dbReference type="CDD" id="cd14773">
    <property type="entry name" value="TrHb2_PhHbO-like_O"/>
    <property type="match status" value="1"/>
</dbReference>
<dbReference type="InterPro" id="IPR001486">
    <property type="entry name" value="Hemoglobin_trunc"/>
</dbReference>
<dbReference type="InterPro" id="IPR044203">
    <property type="entry name" value="GlbO/GLB3-like"/>
</dbReference>
<keyword evidence="8" id="KW-1185">Reference proteome</keyword>
<dbReference type="PANTHER" id="PTHR47366:SF1">
    <property type="entry name" value="TWO-ON-TWO HEMOGLOBIN-3"/>
    <property type="match status" value="1"/>
</dbReference>
<keyword evidence="2" id="KW-0813">Transport</keyword>
<dbReference type="EMBL" id="VIKR01000003">
    <property type="protein sequence ID" value="TQV73698.1"/>
    <property type="molecule type" value="Genomic_DNA"/>
</dbReference>
<evidence type="ECO:0000313" key="7">
    <source>
        <dbReference type="EMBL" id="TQV73698.1"/>
    </source>
</evidence>
<gene>
    <name evidence="7" type="ORF">FLL45_12560</name>
</gene>
<dbReference type="GO" id="GO:0019825">
    <property type="term" value="F:oxygen binding"/>
    <property type="evidence" value="ECO:0007669"/>
    <property type="project" value="InterPro"/>
</dbReference>
<dbReference type="OrthoDB" id="9790913at2"/>
<evidence type="ECO:0000256" key="2">
    <source>
        <dbReference type="ARBA" id="ARBA00022448"/>
    </source>
</evidence>
<protein>
    <submittedName>
        <fullName evidence="7">Group II truncated hemoglobin</fullName>
    </submittedName>
</protein>